<protein>
    <submittedName>
        <fullName evidence="1">Uncharacterized protein</fullName>
    </submittedName>
</protein>
<gene>
    <name evidence="1" type="ORF">BJ138DRAFT_1140608</name>
</gene>
<name>A0ACB8ASU7_9AGAM</name>
<accession>A0ACB8ASU7</accession>
<organism evidence="1 2">
    <name type="scientific">Hygrophoropsis aurantiaca</name>
    <dbReference type="NCBI Taxonomy" id="72124"/>
    <lineage>
        <taxon>Eukaryota</taxon>
        <taxon>Fungi</taxon>
        <taxon>Dikarya</taxon>
        <taxon>Basidiomycota</taxon>
        <taxon>Agaricomycotina</taxon>
        <taxon>Agaricomycetes</taxon>
        <taxon>Agaricomycetidae</taxon>
        <taxon>Boletales</taxon>
        <taxon>Coniophorineae</taxon>
        <taxon>Hygrophoropsidaceae</taxon>
        <taxon>Hygrophoropsis</taxon>
    </lineage>
</organism>
<dbReference type="Proteomes" id="UP000790377">
    <property type="component" value="Unassembled WGS sequence"/>
</dbReference>
<evidence type="ECO:0000313" key="2">
    <source>
        <dbReference type="Proteomes" id="UP000790377"/>
    </source>
</evidence>
<dbReference type="EMBL" id="MU267594">
    <property type="protein sequence ID" value="KAH7916073.1"/>
    <property type="molecule type" value="Genomic_DNA"/>
</dbReference>
<keyword evidence="2" id="KW-1185">Reference proteome</keyword>
<sequence length="812" mass="89455">MSHLPIILWNPQRHTSQATDEGGISIKKSVLSPPVHPAPYALDPPSITFKKVPPLAYFCIKTLSAYPDQLHNIGHMRIQNNPEVIQALILHGLYIAHDENTKVAYPRLDTADPRLWATLVQVMHHSSYDLRNFDIPLADPHLPLLQRIPATPYFSLVTLLSLAGCKELCDETISVLRRLNNLTALDLRGTAISSYGVTVLARGLCWDEDEIPARRTGPWGLRVLRLHSCRAIDNKVYSSLDKLPLLSVIDLRNTCCTVGGAYHSFIKSGFRPSSTPALFHPRPLHDAVECLEDLSQTHQPPVSLYSSSAESAFKVHIEELFHPAPPNWRMEKASKSAQATGDTIVVVPALSKVERNAKNVTAENNHARRIKVFEVRPSLPIPPNVKKYALELERKAYNDDAFGYDYGSEQEDFYDYQSEYSSGRFAHSSDDEHSTNEDENSTDEDEPSTDEDEVIMHPDLVAGTPEAQPAISVVANPESNVIQESDNNVPIAITPVPSARNLHAPEPMEVLDLAFGDNLAPRCLSDLPPLPRRPRVRSAQHNTRFDTSISHELGGRATPDPFALARPSPSWSILENLRPSSSSLHGQGRALAASIEAKNSDSLSVSTPMHTNRARLKQRDAQAVRALIDQMANKVPGAQKAAVRPADRFRERDKGHKNPFVKPPNAITRSGISKKAIISQKIPRASSSSSFISNTPITPATPSNHPSKSSSDTKANPKKTSESCKSLKPITTMPTPILPPEHLPKPSVPKPLQPKVLRQARLSFPGTEAPKDATISNTPTKKRPLESRNTGKNSKRRMSDNGAFSWNGKGDS</sequence>
<evidence type="ECO:0000313" key="1">
    <source>
        <dbReference type="EMBL" id="KAH7916073.1"/>
    </source>
</evidence>
<reference evidence="1" key="1">
    <citation type="journal article" date="2021" name="New Phytol.">
        <title>Evolutionary innovations through gain and loss of genes in the ectomycorrhizal Boletales.</title>
        <authorList>
            <person name="Wu G."/>
            <person name="Miyauchi S."/>
            <person name="Morin E."/>
            <person name="Kuo A."/>
            <person name="Drula E."/>
            <person name="Varga T."/>
            <person name="Kohler A."/>
            <person name="Feng B."/>
            <person name="Cao Y."/>
            <person name="Lipzen A."/>
            <person name="Daum C."/>
            <person name="Hundley H."/>
            <person name="Pangilinan J."/>
            <person name="Johnson J."/>
            <person name="Barry K."/>
            <person name="LaButti K."/>
            <person name="Ng V."/>
            <person name="Ahrendt S."/>
            <person name="Min B."/>
            <person name="Choi I.G."/>
            <person name="Park H."/>
            <person name="Plett J.M."/>
            <person name="Magnuson J."/>
            <person name="Spatafora J.W."/>
            <person name="Nagy L.G."/>
            <person name="Henrissat B."/>
            <person name="Grigoriev I.V."/>
            <person name="Yang Z.L."/>
            <person name="Xu J."/>
            <person name="Martin F.M."/>
        </authorList>
    </citation>
    <scope>NUCLEOTIDE SEQUENCE</scope>
    <source>
        <strain evidence="1">ATCC 28755</strain>
    </source>
</reference>
<proteinExistence type="predicted"/>
<comment type="caution">
    <text evidence="1">The sequence shown here is derived from an EMBL/GenBank/DDBJ whole genome shotgun (WGS) entry which is preliminary data.</text>
</comment>